<reference evidence="1 2" key="1">
    <citation type="journal article" date="2022" name="bioRxiv">
        <title>The genome of the oomycete Peronosclerospora sorghi, a cosmopolitan pathogen of maize and sorghum, is inflated with dispersed pseudogenes.</title>
        <authorList>
            <person name="Fletcher K."/>
            <person name="Martin F."/>
            <person name="Isakeit T."/>
            <person name="Cavanaugh K."/>
            <person name="Magill C."/>
            <person name="Michelmore R."/>
        </authorList>
    </citation>
    <scope>NUCLEOTIDE SEQUENCE [LARGE SCALE GENOMIC DNA]</scope>
    <source>
        <strain evidence="1">P6</strain>
    </source>
</reference>
<dbReference type="EMBL" id="CM047581">
    <property type="protein sequence ID" value="KAI9916374.1"/>
    <property type="molecule type" value="Genomic_DNA"/>
</dbReference>
<sequence length="264" mass="28305">MKHQSGYTLYLHVHSAREVARLPCRAYSKVYLGTKDFIDGSATAGASITHGISRTKVVATDKSSGPTWNHEFQLDVVNPETEILTIRVKSKRMLYCPAIGACAIPLCNVSRNILADQWFPLYKGYKSAGSIRLQLLLKARDERVCTVNASLVQQRVRPQERDAKRRGHSDEHKQVDVDGSIDKSNQPPQVYASVASSHPVQAHDIKHLSPKTLETRRTGTLGFGGFCGYWGYGGSWVGLGGDGGGCGDGGVCGGGGGDSGGGCA</sequence>
<evidence type="ECO:0000313" key="2">
    <source>
        <dbReference type="Proteomes" id="UP001163321"/>
    </source>
</evidence>
<comment type="caution">
    <text evidence="1">The sequence shown here is derived from an EMBL/GenBank/DDBJ whole genome shotgun (WGS) entry which is preliminary data.</text>
</comment>
<evidence type="ECO:0000313" key="1">
    <source>
        <dbReference type="EMBL" id="KAI9916374.1"/>
    </source>
</evidence>
<accession>A0ACC0WC60</accession>
<dbReference type="Proteomes" id="UP001163321">
    <property type="component" value="Chromosome 2"/>
</dbReference>
<name>A0ACC0WC60_9STRA</name>
<organism evidence="1 2">
    <name type="scientific">Peronosclerospora sorghi</name>
    <dbReference type="NCBI Taxonomy" id="230839"/>
    <lineage>
        <taxon>Eukaryota</taxon>
        <taxon>Sar</taxon>
        <taxon>Stramenopiles</taxon>
        <taxon>Oomycota</taxon>
        <taxon>Peronosporomycetes</taxon>
        <taxon>Peronosporales</taxon>
        <taxon>Peronosporaceae</taxon>
        <taxon>Peronosclerospora</taxon>
    </lineage>
</organism>
<protein>
    <submittedName>
        <fullName evidence="1">Uncharacterized protein</fullName>
    </submittedName>
</protein>
<gene>
    <name evidence="1" type="ORF">PsorP6_017081</name>
</gene>
<keyword evidence="2" id="KW-1185">Reference proteome</keyword>
<proteinExistence type="predicted"/>